<dbReference type="InterPro" id="IPR006869">
    <property type="entry name" value="DUF547"/>
</dbReference>
<sequence length="231" mass="26493">MKKIVVILLISIQGFSQNFDYKNYGNLLAKYVSSNGNVNYELLQKNAAELNQVIIGFESNYPTKSWAKEEILAYYINAYNVYTLKKVVDNYPTKSIKNINNAWDDKFIVLGKKKVSLSYIEHGILRKMNEPRIHFAINCASFSCPQLANVPYLPATLDTQLDKAARNFINDGSKNSITTDEIKISEIFNWFSSDFKTTSSDIIDYINKYAAVKVEANAKVRYLKYNWSLNE</sequence>
<dbReference type="OrthoDB" id="526867at2"/>
<evidence type="ECO:0000259" key="1">
    <source>
        <dbReference type="Pfam" id="PF04784"/>
    </source>
</evidence>
<accession>A0A6I4IRJ5</accession>
<organism evidence="2 3">
    <name type="scientific">Flavobacterium profundi</name>
    <dbReference type="NCBI Taxonomy" id="1774945"/>
    <lineage>
        <taxon>Bacteria</taxon>
        <taxon>Pseudomonadati</taxon>
        <taxon>Bacteroidota</taxon>
        <taxon>Flavobacteriia</taxon>
        <taxon>Flavobacteriales</taxon>
        <taxon>Flavobacteriaceae</taxon>
        <taxon>Flavobacterium</taxon>
    </lineage>
</organism>
<dbReference type="PANTHER" id="PTHR46361:SF3">
    <property type="entry name" value="ELECTRON CARRIER_ PROTEIN DISULFIDE OXIDOREDUCTASE"/>
    <property type="match status" value="1"/>
</dbReference>
<gene>
    <name evidence="2" type="ORF">GOQ30_02150</name>
</gene>
<dbReference type="Proteomes" id="UP000431264">
    <property type="component" value="Unassembled WGS sequence"/>
</dbReference>
<protein>
    <submittedName>
        <fullName evidence="2">DUF547 domain-containing protein</fullName>
    </submittedName>
</protein>
<dbReference type="Pfam" id="PF04784">
    <property type="entry name" value="DUF547"/>
    <property type="match status" value="1"/>
</dbReference>
<dbReference type="PANTHER" id="PTHR46361">
    <property type="entry name" value="ELECTRON CARRIER/ PROTEIN DISULFIDE OXIDOREDUCTASE"/>
    <property type="match status" value="1"/>
</dbReference>
<reference evidence="3" key="1">
    <citation type="submission" date="2019-05" db="EMBL/GenBank/DDBJ databases">
        <title>Flavobacterium profundi sp. nov., isolated from a deep-sea seamount.</title>
        <authorList>
            <person name="Zhang D.-C."/>
        </authorList>
    </citation>
    <scope>NUCLEOTIDE SEQUENCE [LARGE SCALE GENOMIC DNA]</scope>
    <source>
        <strain evidence="3">TP390</strain>
    </source>
</reference>
<evidence type="ECO:0000313" key="3">
    <source>
        <dbReference type="Proteomes" id="UP000431264"/>
    </source>
</evidence>
<comment type="caution">
    <text evidence="2">The sequence shown here is derived from an EMBL/GenBank/DDBJ whole genome shotgun (WGS) entry which is preliminary data.</text>
</comment>
<evidence type="ECO:0000313" key="2">
    <source>
        <dbReference type="EMBL" id="MVO07966.1"/>
    </source>
</evidence>
<dbReference type="AlphaFoldDB" id="A0A6I4IRJ5"/>
<dbReference type="EMBL" id="WQLW01000001">
    <property type="protein sequence ID" value="MVO07966.1"/>
    <property type="molecule type" value="Genomic_DNA"/>
</dbReference>
<proteinExistence type="predicted"/>
<name>A0A6I4IRJ5_9FLAO</name>
<feature type="domain" description="DUF547" evidence="1">
    <location>
        <begin position="64"/>
        <end position="169"/>
    </location>
</feature>
<keyword evidence="3" id="KW-1185">Reference proteome</keyword>
<dbReference type="RefSeq" id="WP_140996354.1">
    <property type="nucleotide sequence ID" value="NZ_VDCZ01000001.1"/>
</dbReference>